<keyword evidence="2" id="KW-1185">Reference proteome</keyword>
<accession>A0ACC2M2L7</accession>
<evidence type="ECO:0000313" key="2">
    <source>
        <dbReference type="Proteomes" id="UP001234297"/>
    </source>
</evidence>
<dbReference type="EMBL" id="CM056813">
    <property type="protein sequence ID" value="KAJ8639922.1"/>
    <property type="molecule type" value="Genomic_DNA"/>
</dbReference>
<comment type="caution">
    <text evidence="1">The sequence shown here is derived from an EMBL/GenBank/DDBJ whole genome shotgun (WGS) entry which is preliminary data.</text>
</comment>
<gene>
    <name evidence="1" type="ORF">MRB53_016616</name>
</gene>
<organism evidence="1 2">
    <name type="scientific">Persea americana</name>
    <name type="common">Avocado</name>
    <dbReference type="NCBI Taxonomy" id="3435"/>
    <lineage>
        <taxon>Eukaryota</taxon>
        <taxon>Viridiplantae</taxon>
        <taxon>Streptophyta</taxon>
        <taxon>Embryophyta</taxon>
        <taxon>Tracheophyta</taxon>
        <taxon>Spermatophyta</taxon>
        <taxon>Magnoliopsida</taxon>
        <taxon>Magnoliidae</taxon>
        <taxon>Laurales</taxon>
        <taxon>Lauraceae</taxon>
        <taxon>Persea</taxon>
    </lineage>
</organism>
<sequence length="120" mass="13285">MDIRAWRISCSAGMALRHAFSAGEMQGSKQEERTRVPVFNLSGVLRYNNRNNVEEAGVRITLREPGHPRSLGPKHLNLLNFQSMLGEKLSFQVLKKLGMVVRGGGLNTLDSVANIAKVIK</sequence>
<proteinExistence type="predicted"/>
<evidence type="ECO:0000313" key="1">
    <source>
        <dbReference type="EMBL" id="KAJ8639922.1"/>
    </source>
</evidence>
<protein>
    <submittedName>
        <fullName evidence="1">Uncharacterized protein</fullName>
    </submittedName>
</protein>
<reference evidence="1 2" key="1">
    <citation type="journal article" date="2022" name="Hortic Res">
        <title>A haplotype resolved chromosomal level avocado genome allows analysis of novel avocado genes.</title>
        <authorList>
            <person name="Nath O."/>
            <person name="Fletcher S.J."/>
            <person name="Hayward A."/>
            <person name="Shaw L.M."/>
            <person name="Masouleh A.K."/>
            <person name="Furtado A."/>
            <person name="Henry R.J."/>
            <person name="Mitter N."/>
        </authorList>
    </citation>
    <scope>NUCLEOTIDE SEQUENCE [LARGE SCALE GENOMIC DNA]</scope>
    <source>
        <strain evidence="2">cv. Hass</strain>
    </source>
</reference>
<dbReference type="Proteomes" id="UP001234297">
    <property type="component" value="Chromosome 5"/>
</dbReference>
<name>A0ACC2M2L7_PERAE</name>